<proteinExistence type="inferred from homology"/>
<feature type="domain" description="Complex 1 LYR protein" evidence="14">
    <location>
        <begin position="26"/>
        <end position="86"/>
    </location>
</feature>
<gene>
    <name evidence="15" type="ORF">LSH36_249g03007</name>
</gene>
<evidence type="ECO:0000256" key="6">
    <source>
        <dbReference type="ARBA" id="ARBA00022660"/>
    </source>
</evidence>
<evidence type="ECO:0000256" key="13">
    <source>
        <dbReference type="ARBA" id="ARBA00046116"/>
    </source>
</evidence>
<evidence type="ECO:0000256" key="1">
    <source>
        <dbReference type="ARBA" id="ARBA00004443"/>
    </source>
</evidence>
<evidence type="ECO:0000256" key="8">
    <source>
        <dbReference type="ARBA" id="ARBA00022982"/>
    </source>
</evidence>
<keyword evidence="9" id="KW-0496">Mitochondrion</keyword>
<dbReference type="CDD" id="cd20266">
    <property type="entry name" value="Complex1_LYR_NDUFA6_LYRM6"/>
    <property type="match status" value="1"/>
</dbReference>
<evidence type="ECO:0000256" key="5">
    <source>
        <dbReference type="ARBA" id="ARBA00022448"/>
    </source>
</evidence>
<dbReference type="AlphaFoldDB" id="A0AAD9JKX2"/>
<dbReference type="GO" id="GO:0005743">
    <property type="term" value="C:mitochondrial inner membrane"/>
    <property type="evidence" value="ECO:0007669"/>
    <property type="project" value="UniProtKB-SubCell"/>
</dbReference>
<evidence type="ECO:0000256" key="11">
    <source>
        <dbReference type="ARBA" id="ARBA00030213"/>
    </source>
</evidence>
<comment type="subcellular location">
    <subcellularLocation>
        <location evidence="1">Mitochondrion inner membrane</location>
        <topology evidence="1">Peripheral membrane protein</topology>
        <orientation evidence="1">Matrix side</orientation>
    </subcellularLocation>
</comment>
<dbReference type="Pfam" id="PF05347">
    <property type="entry name" value="Complex1_LYR"/>
    <property type="match status" value="1"/>
</dbReference>
<keyword evidence="7" id="KW-0999">Mitochondrion inner membrane</keyword>
<accession>A0AAD9JKX2</accession>
<dbReference type="GO" id="GO:0045271">
    <property type="term" value="C:respiratory chain complex I"/>
    <property type="evidence" value="ECO:0007669"/>
    <property type="project" value="InterPro"/>
</dbReference>
<evidence type="ECO:0000256" key="10">
    <source>
        <dbReference type="ARBA" id="ARBA00023136"/>
    </source>
</evidence>
<name>A0AAD9JKX2_9ANNE</name>
<keyword evidence="8" id="KW-0249">Electron transport</keyword>
<reference evidence="15" key="1">
    <citation type="journal article" date="2023" name="Mol. Biol. Evol.">
        <title>Third-Generation Sequencing Reveals the Adaptive Role of the Epigenome in Three Deep-Sea Polychaetes.</title>
        <authorList>
            <person name="Perez M."/>
            <person name="Aroh O."/>
            <person name="Sun Y."/>
            <person name="Lan Y."/>
            <person name="Juniper S.K."/>
            <person name="Young C.R."/>
            <person name="Angers B."/>
            <person name="Qian P.Y."/>
        </authorList>
    </citation>
    <scope>NUCLEOTIDE SEQUENCE</scope>
    <source>
        <strain evidence="15">P08H-3</strain>
    </source>
</reference>
<evidence type="ECO:0000256" key="4">
    <source>
        <dbReference type="ARBA" id="ARBA00016386"/>
    </source>
</evidence>
<keyword evidence="6" id="KW-0679">Respiratory chain</keyword>
<comment type="similarity">
    <text evidence="2">Belongs to the complex I LYR family.</text>
</comment>
<comment type="function">
    <text evidence="13">Accessory subunit of the mitochondrial membrane respiratory chain NADH dehydrogenase (Complex I), that is believed to be not involved in catalysis. Required for proper complex I assembly. Complex I functions in the transfer of electrons from NADH to the respiratory chain. The immediate electron acceptor for the enzyme is believed to be ubiquinone.</text>
</comment>
<keyword evidence="16" id="KW-1185">Reference proteome</keyword>
<dbReference type="InterPro" id="IPR016488">
    <property type="entry name" value="NADH_Ub_cplx-1_asu_su-6"/>
</dbReference>
<dbReference type="InterPro" id="IPR045299">
    <property type="entry name" value="Complex1_LYR_NDUFA6_LYRM6"/>
</dbReference>
<dbReference type="GO" id="GO:0006979">
    <property type="term" value="P:response to oxidative stress"/>
    <property type="evidence" value="ECO:0007669"/>
    <property type="project" value="TreeGrafter"/>
</dbReference>
<comment type="subunit">
    <text evidence="3">Mammalian complex I is composed of 45 different subunits.</text>
</comment>
<dbReference type="EMBL" id="JAODUP010000249">
    <property type="protein sequence ID" value="KAK2155103.1"/>
    <property type="molecule type" value="Genomic_DNA"/>
</dbReference>
<evidence type="ECO:0000313" key="16">
    <source>
        <dbReference type="Proteomes" id="UP001208570"/>
    </source>
</evidence>
<evidence type="ECO:0000256" key="3">
    <source>
        <dbReference type="ARBA" id="ARBA00011790"/>
    </source>
</evidence>
<evidence type="ECO:0000256" key="2">
    <source>
        <dbReference type="ARBA" id="ARBA00009508"/>
    </source>
</evidence>
<dbReference type="Proteomes" id="UP001208570">
    <property type="component" value="Unassembled WGS sequence"/>
</dbReference>
<evidence type="ECO:0000256" key="12">
    <source>
        <dbReference type="ARBA" id="ARBA00032352"/>
    </source>
</evidence>
<evidence type="ECO:0000256" key="9">
    <source>
        <dbReference type="ARBA" id="ARBA00023128"/>
    </source>
</evidence>
<dbReference type="PIRSF" id="PIRSF006643">
    <property type="entry name" value="NDUA6"/>
    <property type="match status" value="1"/>
</dbReference>
<dbReference type="InterPro" id="IPR008011">
    <property type="entry name" value="Complex1_LYR_dom"/>
</dbReference>
<comment type="caution">
    <text evidence="15">The sequence shown here is derived from an EMBL/GenBank/DDBJ whole genome shotgun (WGS) entry which is preliminary data.</text>
</comment>
<sequence length="123" mass="14785">MASKIVRTGVHQVKPILSLDRTDARRRVLNLYKAWFRQVPHIVFNFDVPITVNQGRQKIREQFLKNRHVTDIRTIDMLVIKGQMELVETVKLWKQKSHIMRYFKETHNPRPSDFLSKFYDGYM</sequence>
<evidence type="ECO:0000313" key="15">
    <source>
        <dbReference type="EMBL" id="KAK2155103.1"/>
    </source>
</evidence>
<evidence type="ECO:0000256" key="7">
    <source>
        <dbReference type="ARBA" id="ARBA00022792"/>
    </source>
</evidence>
<dbReference type="PANTHER" id="PTHR12964:SF0">
    <property type="entry name" value="NADH DEHYDROGENASE [UBIQUINONE] 1 ALPHA SUBCOMPLEX SUBUNIT 6"/>
    <property type="match status" value="1"/>
</dbReference>
<protein>
    <recommendedName>
        <fullName evidence="4">NADH dehydrogenase [ubiquinone] 1 alpha subcomplex subunit 6</fullName>
    </recommendedName>
    <alternativeName>
        <fullName evidence="11">Complex I-B14</fullName>
    </alternativeName>
    <alternativeName>
        <fullName evidence="12">NADH-ubiquinone oxidoreductase B14 subunit</fullName>
    </alternativeName>
</protein>
<organism evidence="15 16">
    <name type="scientific">Paralvinella palmiformis</name>
    <dbReference type="NCBI Taxonomy" id="53620"/>
    <lineage>
        <taxon>Eukaryota</taxon>
        <taxon>Metazoa</taxon>
        <taxon>Spiralia</taxon>
        <taxon>Lophotrochozoa</taxon>
        <taxon>Annelida</taxon>
        <taxon>Polychaeta</taxon>
        <taxon>Sedentaria</taxon>
        <taxon>Canalipalpata</taxon>
        <taxon>Terebellida</taxon>
        <taxon>Terebelliformia</taxon>
        <taxon>Alvinellidae</taxon>
        <taxon>Paralvinella</taxon>
    </lineage>
</organism>
<keyword evidence="10" id="KW-0472">Membrane</keyword>
<keyword evidence="5" id="KW-0813">Transport</keyword>
<dbReference type="PANTHER" id="PTHR12964">
    <property type="entry name" value="NADH-UBIQUINONE OXIDOREDUCTASE B14 SUBUNIT"/>
    <property type="match status" value="1"/>
</dbReference>
<evidence type="ECO:0000259" key="14">
    <source>
        <dbReference type="Pfam" id="PF05347"/>
    </source>
</evidence>